<evidence type="ECO:0000313" key="3">
    <source>
        <dbReference type="Proteomes" id="UP001063350"/>
    </source>
</evidence>
<protein>
    <submittedName>
        <fullName evidence="2">Uncharacterized protein</fullName>
    </submittedName>
</protein>
<name>A0A915TYW5_9BACT</name>
<gene>
    <name evidence="2" type="ORF">GF1_01460</name>
</gene>
<accession>A0A915TYW5</accession>
<evidence type="ECO:0000313" key="2">
    <source>
        <dbReference type="EMBL" id="BCO07770.1"/>
    </source>
</evidence>
<dbReference type="Proteomes" id="UP001063350">
    <property type="component" value="Chromosome"/>
</dbReference>
<organism evidence="2 3">
    <name type="scientific">Desulfolithobacter dissulfuricans</name>
    <dbReference type="NCBI Taxonomy" id="2795293"/>
    <lineage>
        <taxon>Bacteria</taxon>
        <taxon>Pseudomonadati</taxon>
        <taxon>Thermodesulfobacteriota</taxon>
        <taxon>Desulfobulbia</taxon>
        <taxon>Desulfobulbales</taxon>
        <taxon>Desulfobulbaceae</taxon>
        <taxon>Desulfolithobacter</taxon>
    </lineage>
</organism>
<feature type="region of interest" description="Disordered" evidence="1">
    <location>
        <begin position="1"/>
        <end position="20"/>
    </location>
</feature>
<feature type="region of interest" description="Disordered" evidence="1">
    <location>
        <begin position="28"/>
        <end position="60"/>
    </location>
</feature>
<feature type="compositionally biased region" description="Basic and acidic residues" evidence="1">
    <location>
        <begin position="35"/>
        <end position="52"/>
    </location>
</feature>
<reference evidence="2" key="1">
    <citation type="submission" date="2020-12" db="EMBL/GenBank/DDBJ databases">
        <title>Desulfobium dissulfuricans gen. nov., sp. nov., a novel mesophilic, sulfate-reducing bacterium isolated from a deep-sea hydrothermal vent.</title>
        <authorList>
            <person name="Hashimoto Y."/>
            <person name="Tame A."/>
            <person name="Sawayama S."/>
            <person name="Miyazaki J."/>
            <person name="Takai K."/>
            <person name="Nakagawa S."/>
        </authorList>
    </citation>
    <scope>NUCLEOTIDE SEQUENCE</scope>
    <source>
        <strain evidence="2">GF1</strain>
    </source>
</reference>
<evidence type="ECO:0000256" key="1">
    <source>
        <dbReference type="SAM" id="MobiDB-lite"/>
    </source>
</evidence>
<dbReference type="KEGG" id="ddu:GF1_01460"/>
<sequence length="70" mass="8098">MFQLATPAQGRELKHTHLKRKTQYHCAPPFLLPYKPDRDERDKKNLHPDRGTGKRSPALPNLFYGKTVSV</sequence>
<proteinExistence type="predicted"/>
<keyword evidence="3" id="KW-1185">Reference proteome</keyword>
<dbReference type="EMBL" id="AP024233">
    <property type="protein sequence ID" value="BCO07770.1"/>
    <property type="molecule type" value="Genomic_DNA"/>
</dbReference>
<dbReference type="AlphaFoldDB" id="A0A915TYW5"/>